<name>A0ACC1YFQ9_MELAZ</name>
<reference evidence="1 2" key="1">
    <citation type="journal article" date="2023" name="Science">
        <title>Complex scaffold remodeling in plant triterpene biosynthesis.</title>
        <authorList>
            <person name="De La Pena R."/>
            <person name="Hodgson H."/>
            <person name="Liu J.C."/>
            <person name="Stephenson M.J."/>
            <person name="Martin A.C."/>
            <person name="Owen C."/>
            <person name="Harkess A."/>
            <person name="Leebens-Mack J."/>
            <person name="Jimenez L.E."/>
            <person name="Osbourn A."/>
            <person name="Sattely E.S."/>
        </authorList>
    </citation>
    <scope>NUCLEOTIDE SEQUENCE [LARGE SCALE GENOMIC DNA]</scope>
    <source>
        <strain evidence="2">cv. JPN11</strain>
        <tissue evidence="1">Leaf</tissue>
    </source>
</reference>
<proteinExistence type="predicted"/>
<organism evidence="1 2">
    <name type="scientific">Melia azedarach</name>
    <name type="common">Chinaberry tree</name>
    <dbReference type="NCBI Taxonomy" id="155640"/>
    <lineage>
        <taxon>Eukaryota</taxon>
        <taxon>Viridiplantae</taxon>
        <taxon>Streptophyta</taxon>
        <taxon>Embryophyta</taxon>
        <taxon>Tracheophyta</taxon>
        <taxon>Spermatophyta</taxon>
        <taxon>Magnoliopsida</taxon>
        <taxon>eudicotyledons</taxon>
        <taxon>Gunneridae</taxon>
        <taxon>Pentapetalae</taxon>
        <taxon>rosids</taxon>
        <taxon>malvids</taxon>
        <taxon>Sapindales</taxon>
        <taxon>Meliaceae</taxon>
        <taxon>Melia</taxon>
    </lineage>
</organism>
<comment type="caution">
    <text evidence="1">The sequence shown here is derived from an EMBL/GenBank/DDBJ whole genome shotgun (WGS) entry which is preliminary data.</text>
</comment>
<sequence length="161" mass="17585">MVEEGGKPVIMVAVDDSSHSNYALEWTLDYFCAPFAPNYPFKLMLIHARPSLIPFAGPGSPDTVALAVQEMERKKKAEKVTDKAVEICSKRSVNDVAVQVMDGDPRNVMTEAVDKFHPAILVLGSHGYGAIKRAVLGSVSDYCAHHCSCTVMIVKKPKSKH</sequence>
<gene>
    <name evidence="1" type="ORF">OWV82_005715</name>
</gene>
<evidence type="ECO:0000313" key="1">
    <source>
        <dbReference type="EMBL" id="KAJ4722169.1"/>
    </source>
</evidence>
<evidence type="ECO:0000313" key="2">
    <source>
        <dbReference type="Proteomes" id="UP001164539"/>
    </source>
</evidence>
<dbReference type="Proteomes" id="UP001164539">
    <property type="component" value="Chromosome 3"/>
</dbReference>
<accession>A0ACC1YFQ9</accession>
<keyword evidence="2" id="KW-1185">Reference proteome</keyword>
<protein>
    <submittedName>
        <fullName evidence="1">Universal stress protein A</fullName>
    </submittedName>
</protein>
<dbReference type="EMBL" id="CM051396">
    <property type="protein sequence ID" value="KAJ4722169.1"/>
    <property type="molecule type" value="Genomic_DNA"/>
</dbReference>